<dbReference type="CDD" id="cd14014">
    <property type="entry name" value="STKc_PknB_like"/>
    <property type="match status" value="1"/>
</dbReference>
<evidence type="ECO:0000256" key="1">
    <source>
        <dbReference type="ARBA" id="ARBA00012513"/>
    </source>
</evidence>
<sequence>MALAAGSIFAEYTILKLLGAGGMGKVYLAQHPRLPRRDALKVLRRSLSADDEYEERFRREAEAAAVLDHPNIVRVHDRGEHRGRLWIAMEYVDGETLGELVCRRFPAGMPAASVIPIVASIADALDYAHRKGVVHRDVKPSNILVTEQDDGELSAVLADFGIARQLSGPSGLTASNLAIGTIAYAAPEQLMGSEGLEYADQYALAATTFQMLAGTPPFQHDNPVTVISHHLNTPPPLVSEHRPELQPFDDVLAAALAKDPAERFRNCSDFVAALAEQLDDSGADEASDAASTVVRGIPRAVGPAAVPRGRLAALARPAVVLPLALVLVGSVATVVPRMLADEPAETATAADQAPAGVVAPPVQAPAFEGTYRVDANRAGEKYNGVPNPRPPNVSTWWAVRSSCDTKLCTATATMLDQKDHHKVAALPDGGTEMVLEYDGGTWRSRPQQLQAPCVGADGRLGNQSTTQVLTLEPTIPGVLHGAMVATVDTNECGQRGAQIWVPVVASRFGDAPAEIIGDVETKPARPA</sequence>
<gene>
    <name evidence="10" type="ORF">MTER_11570</name>
</gene>
<keyword evidence="6" id="KW-0067">ATP-binding</keyword>
<dbReference type="PANTHER" id="PTHR43289">
    <property type="entry name" value="MITOGEN-ACTIVATED PROTEIN KINASE KINASE KINASE 20-RELATED"/>
    <property type="match status" value="1"/>
</dbReference>
<evidence type="ECO:0000313" key="10">
    <source>
        <dbReference type="EMBL" id="BBX21746.1"/>
    </source>
</evidence>
<dbReference type="PROSITE" id="PS00108">
    <property type="entry name" value="PROTEIN_KINASE_ST"/>
    <property type="match status" value="1"/>
</dbReference>
<dbReference type="AlphaFoldDB" id="A0AAD1MGL2"/>
<organism evidence="10 11">
    <name type="scientific">Mycolicibacter terrae</name>
    <dbReference type="NCBI Taxonomy" id="1788"/>
    <lineage>
        <taxon>Bacteria</taxon>
        <taxon>Bacillati</taxon>
        <taxon>Actinomycetota</taxon>
        <taxon>Actinomycetes</taxon>
        <taxon>Mycobacteriales</taxon>
        <taxon>Mycobacteriaceae</taxon>
        <taxon>Mycolicibacter</taxon>
    </lineage>
</organism>
<dbReference type="GO" id="GO:0080090">
    <property type="term" value="P:regulation of primary metabolic process"/>
    <property type="evidence" value="ECO:0007669"/>
    <property type="project" value="UniProtKB-ARBA"/>
</dbReference>
<dbReference type="Proteomes" id="UP000467636">
    <property type="component" value="Chromosome"/>
</dbReference>
<dbReference type="Pfam" id="PF00069">
    <property type="entry name" value="Pkinase"/>
    <property type="match status" value="1"/>
</dbReference>
<dbReference type="InterPro" id="IPR008271">
    <property type="entry name" value="Ser/Thr_kinase_AS"/>
</dbReference>
<proteinExistence type="predicted"/>
<keyword evidence="2" id="KW-0723">Serine/threonine-protein kinase</keyword>
<accession>A0AAD1MGL2</accession>
<evidence type="ECO:0000256" key="5">
    <source>
        <dbReference type="ARBA" id="ARBA00022777"/>
    </source>
</evidence>
<evidence type="ECO:0000256" key="6">
    <source>
        <dbReference type="ARBA" id="ARBA00022840"/>
    </source>
</evidence>
<dbReference type="GO" id="GO:0004674">
    <property type="term" value="F:protein serine/threonine kinase activity"/>
    <property type="evidence" value="ECO:0007669"/>
    <property type="project" value="UniProtKB-KW"/>
</dbReference>
<evidence type="ECO:0000259" key="9">
    <source>
        <dbReference type="PROSITE" id="PS50011"/>
    </source>
</evidence>
<dbReference type="EC" id="2.7.11.1" evidence="1"/>
<dbReference type="FunFam" id="3.30.200.20:FF:000035">
    <property type="entry name" value="Serine/threonine protein kinase Stk1"/>
    <property type="match status" value="1"/>
</dbReference>
<keyword evidence="5" id="KW-0418">Kinase</keyword>
<evidence type="ECO:0000313" key="11">
    <source>
        <dbReference type="Proteomes" id="UP000467636"/>
    </source>
</evidence>
<dbReference type="GO" id="GO:0005524">
    <property type="term" value="F:ATP binding"/>
    <property type="evidence" value="ECO:0007669"/>
    <property type="project" value="UniProtKB-KW"/>
</dbReference>
<dbReference type="RefSeq" id="WP_085259036.1">
    <property type="nucleotide sequence ID" value="NZ_AP022564.1"/>
</dbReference>
<dbReference type="PROSITE" id="PS50011">
    <property type="entry name" value="PROTEIN_KINASE_DOM"/>
    <property type="match status" value="1"/>
</dbReference>
<reference evidence="10 11" key="1">
    <citation type="journal article" date="2019" name="Emerg. Microbes Infect.">
        <title>Comprehensive subspecies identification of 175 nontuberculous mycobacteria species based on 7547 genomic profiles.</title>
        <authorList>
            <person name="Matsumoto Y."/>
            <person name="Kinjo T."/>
            <person name="Motooka D."/>
            <person name="Nabeya D."/>
            <person name="Jung N."/>
            <person name="Uechi K."/>
            <person name="Horii T."/>
            <person name="Iida T."/>
            <person name="Fujita J."/>
            <person name="Nakamura S."/>
        </authorList>
    </citation>
    <scope>NUCLEOTIDE SEQUENCE [LARGE SCALE GENOMIC DNA]</scope>
    <source>
        <strain evidence="10 11">JCM 12143</strain>
    </source>
</reference>
<dbReference type="InterPro" id="IPR011009">
    <property type="entry name" value="Kinase-like_dom_sf"/>
</dbReference>
<evidence type="ECO:0000256" key="8">
    <source>
        <dbReference type="ARBA" id="ARBA00048679"/>
    </source>
</evidence>
<dbReference type="InterPro" id="IPR000719">
    <property type="entry name" value="Prot_kinase_dom"/>
</dbReference>
<keyword evidence="4" id="KW-0547">Nucleotide-binding</keyword>
<keyword evidence="11" id="KW-1185">Reference proteome</keyword>
<dbReference type="Gene3D" id="3.30.200.20">
    <property type="entry name" value="Phosphorylase Kinase, domain 1"/>
    <property type="match status" value="1"/>
</dbReference>
<dbReference type="SMART" id="SM00220">
    <property type="entry name" value="S_TKc"/>
    <property type="match status" value="1"/>
</dbReference>
<comment type="catalytic activity">
    <reaction evidence="7">
        <text>L-threonyl-[protein] + ATP = O-phospho-L-threonyl-[protein] + ADP + H(+)</text>
        <dbReference type="Rhea" id="RHEA:46608"/>
        <dbReference type="Rhea" id="RHEA-COMP:11060"/>
        <dbReference type="Rhea" id="RHEA-COMP:11605"/>
        <dbReference type="ChEBI" id="CHEBI:15378"/>
        <dbReference type="ChEBI" id="CHEBI:30013"/>
        <dbReference type="ChEBI" id="CHEBI:30616"/>
        <dbReference type="ChEBI" id="CHEBI:61977"/>
        <dbReference type="ChEBI" id="CHEBI:456216"/>
        <dbReference type="EC" id="2.7.11.1"/>
    </reaction>
</comment>
<dbReference type="Gene3D" id="1.10.510.10">
    <property type="entry name" value="Transferase(Phosphotransferase) domain 1"/>
    <property type="match status" value="1"/>
</dbReference>
<dbReference type="EMBL" id="AP022564">
    <property type="protein sequence ID" value="BBX21746.1"/>
    <property type="molecule type" value="Genomic_DNA"/>
</dbReference>
<evidence type="ECO:0000256" key="2">
    <source>
        <dbReference type="ARBA" id="ARBA00022527"/>
    </source>
</evidence>
<comment type="catalytic activity">
    <reaction evidence="8">
        <text>L-seryl-[protein] + ATP = O-phospho-L-seryl-[protein] + ADP + H(+)</text>
        <dbReference type="Rhea" id="RHEA:17989"/>
        <dbReference type="Rhea" id="RHEA-COMP:9863"/>
        <dbReference type="Rhea" id="RHEA-COMP:11604"/>
        <dbReference type="ChEBI" id="CHEBI:15378"/>
        <dbReference type="ChEBI" id="CHEBI:29999"/>
        <dbReference type="ChEBI" id="CHEBI:30616"/>
        <dbReference type="ChEBI" id="CHEBI:83421"/>
        <dbReference type="ChEBI" id="CHEBI:456216"/>
        <dbReference type="EC" id="2.7.11.1"/>
    </reaction>
</comment>
<feature type="domain" description="Protein kinase" evidence="9">
    <location>
        <begin position="12"/>
        <end position="278"/>
    </location>
</feature>
<evidence type="ECO:0000256" key="3">
    <source>
        <dbReference type="ARBA" id="ARBA00022679"/>
    </source>
</evidence>
<dbReference type="PANTHER" id="PTHR43289:SF6">
    <property type="entry name" value="SERINE_THREONINE-PROTEIN KINASE NEKL-3"/>
    <property type="match status" value="1"/>
</dbReference>
<name>A0AAD1MGL2_9MYCO</name>
<protein>
    <recommendedName>
        <fullName evidence="1">non-specific serine/threonine protein kinase</fullName>
        <ecNumber evidence="1">2.7.11.1</ecNumber>
    </recommendedName>
</protein>
<dbReference type="SUPFAM" id="SSF56112">
    <property type="entry name" value="Protein kinase-like (PK-like)"/>
    <property type="match status" value="1"/>
</dbReference>
<keyword evidence="3" id="KW-0808">Transferase</keyword>
<evidence type="ECO:0000256" key="7">
    <source>
        <dbReference type="ARBA" id="ARBA00047899"/>
    </source>
</evidence>
<evidence type="ECO:0000256" key="4">
    <source>
        <dbReference type="ARBA" id="ARBA00022741"/>
    </source>
</evidence>